<dbReference type="VEuPathDB" id="FungiDB:CXQ87_000421"/>
<keyword evidence="3" id="KW-1185">Reference proteome</keyword>
<accession>A0A2V1AIK9</accession>
<evidence type="ECO:0000256" key="1">
    <source>
        <dbReference type="SAM" id="MobiDB-lite"/>
    </source>
</evidence>
<dbReference type="GeneID" id="37000423"/>
<evidence type="ECO:0000313" key="2">
    <source>
        <dbReference type="EMBL" id="PVH17532.1"/>
    </source>
</evidence>
<reference evidence="2 3" key="1">
    <citation type="submission" date="2017-12" db="EMBL/GenBank/DDBJ databases">
        <title>Genome Sequence of the Amphotericin B-resistant Candida duobushaemulonii strain, B09383.</title>
        <authorList>
            <person name="Chow N.A."/>
            <person name="Gade L."/>
            <person name="Batra D."/>
            <person name="Rowe L.A."/>
            <person name="Loparev V.N."/>
            <person name="Litvintseva A.P."/>
        </authorList>
    </citation>
    <scope>NUCLEOTIDE SEQUENCE [LARGE SCALE GENOMIC DNA]</scope>
    <source>
        <strain evidence="2 3">B09383</strain>
    </source>
</reference>
<dbReference type="Proteomes" id="UP000244406">
    <property type="component" value="Unassembled WGS sequence"/>
</dbReference>
<dbReference type="RefSeq" id="XP_025338472.1">
    <property type="nucleotide sequence ID" value="XM_025478999.1"/>
</dbReference>
<dbReference type="AlphaFoldDB" id="A0A2V1AIK9"/>
<proteinExistence type="predicted"/>
<comment type="caution">
    <text evidence="2">The sequence shown here is derived from an EMBL/GenBank/DDBJ whole genome shotgun (WGS) entry which is preliminary data.</text>
</comment>
<dbReference type="EMBL" id="PKFP01000008">
    <property type="protein sequence ID" value="PVH17532.1"/>
    <property type="molecule type" value="Genomic_DNA"/>
</dbReference>
<sequence length="129" mass="15386">MLVRARVARVARLPRPLFHVRYNSNKYRSIDDFNKQKTEFKFGYGVDEIDETEEANRKERLEATAEGFSEFDPSTHPRLQGLSPNSPEWKEQLFIIQKELQKEQEKQRRAYERNERLKGLGQVFLLWSV</sequence>
<evidence type="ECO:0000313" key="3">
    <source>
        <dbReference type="Proteomes" id="UP000244406"/>
    </source>
</evidence>
<name>A0A2V1AIK9_9ASCO</name>
<protein>
    <submittedName>
        <fullName evidence="2">Uncharacterized protein</fullName>
    </submittedName>
</protein>
<organism evidence="2 3">
    <name type="scientific">Candidozyma duobushaemuli</name>
    <dbReference type="NCBI Taxonomy" id="1231522"/>
    <lineage>
        <taxon>Eukaryota</taxon>
        <taxon>Fungi</taxon>
        <taxon>Dikarya</taxon>
        <taxon>Ascomycota</taxon>
        <taxon>Saccharomycotina</taxon>
        <taxon>Pichiomycetes</taxon>
        <taxon>Metschnikowiaceae</taxon>
        <taxon>Candidozyma</taxon>
    </lineage>
</organism>
<feature type="region of interest" description="Disordered" evidence="1">
    <location>
        <begin position="65"/>
        <end position="85"/>
    </location>
</feature>
<gene>
    <name evidence="2" type="ORF">CXQ87_000421</name>
</gene>